<keyword evidence="1" id="KW-1133">Transmembrane helix</keyword>
<comment type="caution">
    <text evidence="2">The sequence shown here is derived from an EMBL/GenBank/DDBJ whole genome shotgun (WGS) entry which is preliminary data.</text>
</comment>
<gene>
    <name evidence="2" type="ORF">FRZ00_30935</name>
</gene>
<proteinExistence type="predicted"/>
<reference evidence="2 3" key="1">
    <citation type="journal article" date="2019" name="Microb. Cell Fact.">
        <title>Exploring novel herbicidin analogues by transcriptional regulator overexpression and MS/MS molecular networking.</title>
        <authorList>
            <person name="Shi Y."/>
            <person name="Gu R."/>
            <person name="Li Y."/>
            <person name="Wang X."/>
            <person name="Ren W."/>
            <person name="Li X."/>
            <person name="Wang L."/>
            <person name="Xie Y."/>
            <person name="Hong B."/>
        </authorList>
    </citation>
    <scope>NUCLEOTIDE SEQUENCE [LARGE SCALE GENOMIC DNA]</scope>
    <source>
        <strain evidence="2 3">US-43</strain>
    </source>
</reference>
<dbReference type="AlphaFoldDB" id="A0A5N5VZ01"/>
<accession>A0A5N5VZ01</accession>
<dbReference type="EMBL" id="VOKX01000117">
    <property type="protein sequence ID" value="KAB7834078.1"/>
    <property type="molecule type" value="Genomic_DNA"/>
</dbReference>
<sequence>MLSAETRQVVIGAVVIALSLSGLALLIMWRTLPNPHRACMPAPLHAPGQRYRCYCYADPITVLVLPDDAEVVIPPAHHARPSRLTALRLRLWSARRRGGGRNRPGVHIPHR</sequence>
<dbReference type="RefSeq" id="WP_152265780.1">
    <property type="nucleotide sequence ID" value="NZ_VOKX01000117.1"/>
</dbReference>
<name>A0A5N5VZ01_STRMB</name>
<dbReference type="Proteomes" id="UP000327000">
    <property type="component" value="Unassembled WGS sequence"/>
</dbReference>
<keyword evidence="1" id="KW-0472">Membrane</keyword>
<evidence type="ECO:0000256" key="1">
    <source>
        <dbReference type="SAM" id="Phobius"/>
    </source>
</evidence>
<evidence type="ECO:0000313" key="3">
    <source>
        <dbReference type="Proteomes" id="UP000327000"/>
    </source>
</evidence>
<keyword evidence="1" id="KW-0812">Transmembrane</keyword>
<organism evidence="2 3">
    <name type="scientific">Streptomyces mobaraensis</name>
    <name type="common">Streptoverticillium mobaraense</name>
    <dbReference type="NCBI Taxonomy" id="35621"/>
    <lineage>
        <taxon>Bacteria</taxon>
        <taxon>Bacillati</taxon>
        <taxon>Actinomycetota</taxon>
        <taxon>Actinomycetes</taxon>
        <taxon>Kitasatosporales</taxon>
        <taxon>Streptomycetaceae</taxon>
        <taxon>Streptomyces</taxon>
    </lineage>
</organism>
<evidence type="ECO:0000313" key="2">
    <source>
        <dbReference type="EMBL" id="KAB7834078.1"/>
    </source>
</evidence>
<feature type="transmembrane region" description="Helical" evidence="1">
    <location>
        <begin position="9"/>
        <end position="29"/>
    </location>
</feature>
<keyword evidence="3" id="KW-1185">Reference proteome</keyword>
<protein>
    <submittedName>
        <fullName evidence="2">Uncharacterized protein</fullName>
    </submittedName>
</protein>